<gene>
    <name evidence="1" type="ORF">TSPI_07187</name>
</gene>
<protein>
    <submittedName>
        <fullName evidence="1">1-deoxy-D-xylulose-5-phosphate synthase</fullName>
    </submittedName>
</protein>
<dbReference type="EMBL" id="JBEUSY010000271">
    <property type="protein sequence ID" value="KAL1238928.1"/>
    <property type="molecule type" value="Genomic_DNA"/>
</dbReference>
<comment type="caution">
    <text evidence="1">The sequence shown here is derived from an EMBL/GenBank/DDBJ whole genome shotgun (WGS) entry which is preliminary data.</text>
</comment>
<evidence type="ECO:0000313" key="1">
    <source>
        <dbReference type="EMBL" id="KAL1238928.1"/>
    </source>
</evidence>
<accession>A0ABR3KKX8</accession>
<reference evidence="1 2" key="1">
    <citation type="submission" date="2024-07" db="EMBL/GenBank/DDBJ databases">
        <title>Enhanced genomic and transcriptomic resources for Trichinella pseudospiralis and T. spiralis underpin the discovery of pronounced molecular differences between stages and species.</title>
        <authorList>
            <person name="Pasi K.K."/>
            <person name="La Rosa G."/>
            <person name="Gomez-Morales M.A."/>
            <person name="Tosini F."/>
            <person name="Sumanam S."/>
            <person name="Young N.D."/>
            <person name="Chang B.C."/>
            <person name="Robin G.B."/>
        </authorList>
    </citation>
    <scope>NUCLEOTIDE SEQUENCE [LARGE SCALE GENOMIC DNA]</scope>
    <source>
        <strain evidence="1">ISS534</strain>
    </source>
</reference>
<proteinExistence type="predicted"/>
<evidence type="ECO:0000313" key="2">
    <source>
        <dbReference type="Proteomes" id="UP001558632"/>
    </source>
</evidence>
<name>A0ABR3KKX8_TRISP</name>
<sequence length="82" mass="8964">MANADDRQLIRKGLYAAAAVALSDSVLLAMRSVGSLNCLQAVIVDSELFLNMNKTTDQVLYAFLHLCASKSIIKQLSGRFRC</sequence>
<organism evidence="1 2">
    <name type="scientific">Trichinella spiralis</name>
    <name type="common">Trichina worm</name>
    <dbReference type="NCBI Taxonomy" id="6334"/>
    <lineage>
        <taxon>Eukaryota</taxon>
        <taxon>Metazoa</taxon>
        <taxon>Ecdysozoa</taxon>
        <taxon>Nematoda</taxon>
        <taxon>Enoplea</taxon>
        <taxon>Dorylaimia</taxon>
        <taxon>Trichinellida</taxon>
        <taxon>Trichinellidae</taxon>
        <taxon>Trichinella</taxon>
    </lineage>
</organism>
<keyword evidence="2" id="KW-1185">Reference proteome</keyword>
<dbReference type="Proteomes" id="UP001558632">
    <property type="component" value="Unassembled WGS sequence"/>
</dbReference>